<protein>
    <submittedName>
        <fullName evidence="1">Uncharacterized protein</fullName>
    </submittedName>
</protein>
<accession>A0A9P5TE76</accession>
<reference evidence="1" key="2">
    <citation type="journal article" date="2020" name="Nat. Commun.">
        <title>Large-scale genome sequencing of mycorrhizal fungi provides insights into the early evolution of symbiotic traits.</title>
        <authorList>
            <person name="Miyauchi S."/>
            <person name="Kiss E."/>
            <person name="Kuo A."/>
            <person name="Drula E."/>
            <person name="Kohler A."/>
            <person name="Sanchez-Garcia M."/>
            <person name="Morin E."/>
            <person name="Andreopoulos B."/>
            <person name="Barry K.W."/>
            <person name="Bonito G."/>
            <person name="Buee M."/>
            <person name="Carver A."/>
            <person name="Chen C."/>
            <person name="Cichocki N."/>
            <person name="Clum A."/>
            <person name="Culley D."/>
            <person name="Crous P.W."/>
            <person name="Fauchery L."/>
            <person name="Girlanda M."/>
            <person name="Hayes R.D."/>
            <person name="Keri Z."/>
            <person name="LaButti K."/>
            <person name="Lipzen A."/>
            <person name="Lombard V."/>
            <person name="Magnuson J."/>
            <person name="Maillard F."/>
            <person name="Murat C."/>
            <person name="Nolan M."/>
            <person name="Ohm R.A."/>
            <person name="Pangilinan J."/>
            <person name="Pereira M.F."/>
            <person name="Perotto S."/>
            <person name="Peter M."/>
            <person name="Pfister S."/>
            <person name="Riley R."/>
            <person name="Sitrit Y."/>
            <person name="Stielow J.B."/>
            <person name="Szollosi G."/>
            <person name="Zifcakova L."/>
            <person name="Stursova M."/>
            <person name="Spatafora J.W."/>
            <person name="Tedersoo L."/>
            <person name="Vaario L.M."/>
            <person name="Yamada A."/>
            <person name="Yan M."/>
            <person name="Wang P."/>
            <person name="Xu J."/>
            <person name="Bruns T."/>
            <person name="Baldrian P."/>
            <person name="Vilgalys R."/>
            <person name="Dunand C."/>
            <person name="Henrissat B."/>
            <person name="Grigoriev I.V."/>
            <person name="Hibbett D."/>
            <person name="Nagy L.G."/>
            <person name="Martin F.M."/>
        </authorList>
    </citation>
    <scope>NUCLEOTIDE SEQUENCE</scope>
    <source>
        <strain evidence="1">Prilba</strain>
    </source>
</reference>
<gene>
    <name evidence="1" type="ORF">DFH94DRAFT_678041</name>
</gene>
<proteinExistence type="predicted"/>
<comment type="caution">
    <text evidence="1">The sequence shown here is derived from an EMBL/GenBank/DDBJ whole genome shotgun (WGS) entry which is preliminary data.</text>
</comment>
<organism evidence="1 2">
    <name type="scientific">Russula ochroleuca</name>
    <dbReference type="NCBI Taxonomy" id="152965"/>
    <lineage>
        <taxon>Eukaryota</taxon>
        <taxon>Fungi</taxon>
        <taxon>Dikarya</taxon>
        <taxon>Basidiomycota</taxon>
        <taxon>Agaricomycotina</taxon>
        <taxon>Agaricomycetes</taxon>
        <taxon>Russulales</taxon>
        <taxon>Russulaceae</taxon>
        <taxon>Russula</taxon>
    </lineage>
</organism>
<sequence>MGPFVNSEIQYMLRIVARLRCTFSAGDLGGLEVKGDLVENLKDEEKALSLGSRRVLNEADRIRQEKTSGQSKDCLRNSSTHGKPVCTDPDYNQKHVKGEYIHMLCEEFGASQASYVCVCVDKGVLLACTHHRGHPCCVHRGCASSRVSCMCAGIEAAHRQGPPAYSTCVEAVRMLRLWEEHAEGECIEGGALKQRAGEGRVGVPPCLRLGARVGKGEGKMVKVTKGGSGDVPVCLGSRMEGGGCSELLKRRRQAGFVPACLENDTWRYSCVGTESSTIGAPVDDEHVGQHKMHEHKQ</sequence>
<dbReference type="Proteomes" id="UP000759537">
    <property type="component" value="Unassembled WGS sequence"/>
</dbReference>
<evidence type="ECO:0000313" key="1">
    <source>
        <dbReference type="EMBL" id="KAF8486968.1"/>
    </source>
</evidence>
<reference evidence="1" key="1">
    <citation type="submission" date="2019-10" db="EMBL/GenBank/DDBJ databases">
        <authorList>
            <consortium name="DOE Joint Genome Institute"/>
            <person name="Kuo A."/>
            <person name="Miyauchi S."/>
            <person name="Kiss E."/>
            <person name="Drula E."/>
            <person name="Kohler A."/>
            <person name="Sanchez-Garcia M."/>
            <person name="Andreopoulos B."/>
            <person name="Barry K.W."/>
            <person name="Bonito G."/>
            <person name="Buee M."/>
            <person name="Carver A."/>
            <person name="Chen C."/>
            <person name="Cichocki N."/>
            <person name="Clum A."/>
            <person name="Culley D."/>
            <person name="Crous P.W."/>
            <person name="Fauchery L."/>
            <person name="Girlanda M."/>
            <person name="Hayes R."/>
            <person name="Keri Z."/>
            <person name="LaButti K."/>
            <person name="Lipzen A."/>
            <person name="Lombard V."/>
            <person name="Magnuson J."/>
            <person name="Maillard F."/>
            <person name="Morin E."/>
            <person name="Murat C."/>
            <person name="Nolan M."/>
            <person name="Ohm R."/>
            <person name="Pangilinan J."/>
            <person name="Pereira M."/>
            <person name="Perotto S."/>
            <person name="Peter M."/>
            <person name="Riley R."/>
            <person name="Sitrit Y."/>
            <person name="Stielow B."/>
            <person name="Szollosi G."/>
            <person name="Zifcakova L."/>
            <person name="Stursova M."/>
            <person name="Spatafora J.W."/>
            <person name="Tedersoo L."/>
            <person name="Vaario L.-M."/>
            <person name="Yamada A."/>
            <person name="Yan M."/>
            <person name="Wang P."/>
            <person name="Xu J."/>
            <person name="Bruns T."/>
            <person name="Baldrian P."/>
            <person name="Vilgalys R."/>
            <person name="Henrissat B."/>
            <person name="Grigoriev I.V."/>
            <person name="Hibbett D."/>
            <person name="Nagy L.G."/>
            <person name="Martin F.M."/>
        </authorList>
    </citation>
    <scope>NUCLEOTIDE SEQUENCE</scope>
    <source>
        <strain evidence="1">Prilba</strain>
    </source>
</reference>
<dbReference type="EMBL" id="WHVB01000001">
    <property type="protein sequence ID" value="KAF8486968.1"/>
    <property type="molecule type" value="Genomic_DNA"/>
</dbReference>
<name>A0A9P5TE76_9AGAM</name>
<dbReference type="AlphaFoldDB" id="A0A9P5TE76"/>
<evidence type="ECO:0000313" key="2">
    <source>
        <dbReference type="Proteomes" id="UP000759537"/>
    </source>
</evidence>
<keyword evidence="2" id="KW-1185">Reference proteome</keyword>